<dbReference type="EMBL" id="WPIK01000028">
    <property type="protein sequence ID" value="MVN23470.1"/>
    <property type="molecule type" value="Genomic_DNA"/>
</dbReference>
<dbReference type="Proteomes" id="UP000462014">
    <property type="component" value="Unassembled WGS sequence"/>
</dbReference>
<reference evidence="2 3" key="1">
    <citation type="submission" date="2019-12" db="EMBL/GenBank/DDBJ databases">
        <title>Mucilaginibacter sp. HMF7410 genome sequencing and assembly.</title>
        <authorList>
            <person name="Kang H."/>
            <person name="Cha I."/>
            <person name="Kim H."/>
            <person name="Joh K."/>
        </authorList>
    </citation>
    <scope>NUCLEOTIDE SEQUENCE [LARGE SCALE GENOMIC DNA]</scope>
    <source>
        <strain evidence="2 3">HMF7410</strain>
    </source>
</reference>
<name>A0A7K1T2E0_9SPHI</name>
<evidence type="ECO:0000313" key="3">
    <source>
        <dbReference type="Proteomes" id="UP000462014"/>
    </source>
</evidence>
<feature type="transmembrane region" description="Helical" evidence="1">
    <location>
        <begin position="41"/>
        <end position="58"/>
    </location>
</feature>
<keyword evidence="1" id="KW-1133">Transmembrane helix</keyword>
<proteinExistence type="predicted"/>
<keyword evidence="1" id="KW-0812">Transmembrane</keyword>
<protein>
    <submittedName>
        <fullName evidence="2">Uncharacterized protein</fullName>
    </submittedName>
</protein>
<keyword evidence="3" id="KW-1185">Reference proteome</keyword>
<accession>A0A7K1T2E0</accession>
<sequence>MTSKFTLKSIFPVVCILPLIFGLSAYIYFTFYKTQNPPPLHGMPLILLLTFTLIWLFFGEFRTKMIKVELEDTFLTIRKFGGLSSTKKYLYKDLNGFKTSILRSSAGNNEYLYFMQDGKKIGKISDLYHKNYLTMKKEIELKLKDLGFETFSYADELKEIFI</sequence>
<comment type="caution">
    <text evidence="2">The sequence shown here is derived from an EMBL/GenBank/DDBJ whole genome shotgun (WGS) entry which is preliminary data.</text>
</comment>
<evidence type="ECO:0000256" key="1">
    <source>
        <dbReference type="SAM" id="Phobius"/>
    </source>
</evidence>
<gene>
    <name evidence="2" type="ORF">GO621_18255</name>
</gene>
<feature type="transmembrane region" description="Helical" evidence="1">
    <location>
        <begin position="9"/>
        <end position="29"/>
    </location>
</feature>
<dbReference type="RefSeq" id="WP_157569735.1">
    <property type="nucleotide sequence ID" value="NZ_WPIK01000028.1"/>
</dbReference>
<organism evidence="2 3">
    <name type="scientific">Mucilaginibacter arboris</name>
    <dbReference type="NCBI Taxonomy" id="2682090"/>
    <lineage>
        <taxon>Bacteria</taxon>
        <taxon>Pseudomonadati</taxon>
        <taxon>Bacteroidota</taxon>
        <taxon>Sphingobacteriia</taxon>
        <taxon>Sphingobacteriales</taxon>
        <taxon>Sphingobacteriaceae</taxon>
        <taxon>Mucilaginibacter</taxon>
    </lineage>
</organism>
<dbReference type="AlphaFoldDB" id="A0A7K1T2E0"/>
<evidence type="ECO:0000313" key="2">
    <source>
        <dbReference type="EMBL" id="MVN23470.1"/>
    </source>
</evidence>
<keyword evidence="1" id="KW-0472">Membrane</keyword>